<gene>
    <name evidence="7" type="ORF">BN997_01611</name>
</gene>
<dbReference type="Proteomes" id="UP000040453">
    <property type="component" value="Unassembled WGS sequence"/>
</dbReference>
<evidence type="ECO:0000313" key="7">
    <source>
        <dbReference type="EMBL" id="CEI81758.1"/>
    </source>
</evidence>
<evidence type="ECO:0000313" key="8">
    <source>
        <dbReference type="Proteomes" id="UP000040453"/>
    </source>
</evidence>
<protein>
    <submittedName>
        <fullName evidence="7">ABC-2 family transporter protein</fullName>
    </submittedName>
</protein>
<feature type="domain" description="ABC transmembrane type-2" evidence="6">
    <location>
        <begin position="18"/>
        <end position="243"/>
    </location>
</feature>
<dbReference type="InterPro" id="IPR000412">
    <property type="entry name" value="ABC_2_transport"/>
</dbReference>
<dbReference type="InterPro" id="IPR052902">
    <property type="entry name" value="ABC-2_transporter"/>
</dbReference>
<proteinExistence type="predicted"/>
<evidence type="ECO:0000256" key="3">
    <source>
        <dbReference type="ARBA" id="ARBA00022989"/>
    </source>
</evidence>
<dbReference type="InterPro" id="IPR013525">
    <property type="entry name" value="ABC2_TM"/>
</dbReference>
<evidence type="ECO:0000256" key="2">
    <source>
        <dbReference type="ARBA" id="ARBA00022692"/>
    </source>
</evidence>
<dbReference type="AlphaFoldDB" id="A0A0A1MF99"/>
<dbReference type="GO" id="GO:0140359">
    <property type="term" value="F:ABC-type transporter activity"/>
    <property type="evidence" value="ECO:0007669"/>
    <property type="project" value="InterPro"/>
</dbReference>
<accession>A0A0A1MF99</accession>
<reference evidence="7 8" key="1">
    <citation type="submission" date="2014-11" db="EMBL/GenBank/DDBJ databases">
        <authorList>
            <person name="Urmite Genomes Urmite Genomes"/>
        </authorList>
    </citation>
    <scope>NUCLEOTIDE SEQUENCE [LARGE SCALE GENOMIC DNA]</scope>
    <source>
        <strain evidence="7 8">Oc5</strain>
    </source>
</reference>
<organism evidence="7 8">
    <name type="scientific">Oceanobacillus oncorhynchi</name>
    <dbReference type="NCBI Taxonomy" id="545501"/>
    <lineage>
        <taxon>Bacteria</taxon>
        <taxon>Bacillati</taxon>
        <taxon>Bacillota</taxon>
        <taxon>Bacilli</taxon>
        <taxon>Bacillales</taxon>
        <taxon>Bacillaceae</taxon>
        <taxon>Oceanobacillus</taxon>
    </lineage>
</organism>
<dbReference type="InterPro" id="IPR047817">
    <property type="entry name" value="ABC2_TM_bact-type"/>
</dbReference>
<feature type="transmembrane region" description="Helical" evidence="5">
    <location>
        <begin position="20"/>
        <end position="42"/>
    </location>
</feature>
<feature type="transmembrane region" description="Helical" evidence="5">
    <location>
        <begin position="131"/>
        <end position="155"/>
    </location>
</feature>
<keyword evidence="4 5" id="KW-0472">Membrane</keyword>
<evidence type="ECO:0000256" key="1">
    <source>
        <dbReference type="ARBA" id="ARBA00004141"/>
    </source>
</evidence>
<dbReference type="GO" id="GO:0043190">
    <property type="term" value="C:ATP-binding cassette (ABC) transporter complex"/>
    <property type="evidence" value="ECO:0007669"/>
    <property type="project" value="InterPro"/>
</dbReference>
<feature type="transmembrane region" description="Helical" evidence="5">
    <location>
        <begin position="96"/>
        <end position="119"/>
    </location>
</feature>
<dbReference type="Pfam" id="PF12698">
    <property type="entry name" value="ABC2_membrane_3"/>
    <property type="match status" value="1"/>
</dbReference>
<dbReference type="PROSITE" id="PS51012">
    <property type="entry name" value="ABC_TM2"/>
    <property type="match status" value="1"/>
</dbReference>
<keyword evidence="8" id="KW-1185">Reference proteome</keyword>
<name>A0A0A1MF99_9BACI</name>
<dbReference type="PIRSF" id="PIRSF006648">
    <property type="entry name" value="DrrB"/>
    <property type="match status" value="1"/>
</dbReference>
<feature type="transmembrane region" description="Helical" evidence="5">
    <location>
        <begin position="54"/>
        <end position="75"/>
    </location>
</feature>
<dbReference type="PANTHER" id="PTHR43027:SF1">
    <property type="entry name" value="DOXORUBICIN RESISTANCE ABC TRANSPORTER PERMEASE PROTEIN DRRC-RELATED"/>
    <property type="match status" value="1"/>
</dbReference>
<comment type="subcellular location">
    <subcellularLocation>
        <location evidence="1">Membrane</location>
        <topology evidence="1">Multi-pass membrane protein</topology>
    </subcellularLocation>
</comment>
<feature type="transmembrane region" description="Helical" evidence="5">
    <location>
        <begin position="218"/>
        <end position="238"/>
    </location>
</feature>
<evidence type="ECO:0000256" key="4">
    <source>
        <dbReference type="ARBA" id="ARBA00023136"/>
    </source>
</evidence>
<dbReference type="PANTHER" id="PTHR43027">
    <property type="entry name" value="DOXORUBICIN RESISTANCE ABC TRANSPORTER PERMEASE PROTEIN DRRC-RELATED"/>
    <property type="match status" value="1"/>
</dbReference>
<feature type="transmembrane region" description="Helical" evidence="5">
    <location>
        <begin position="162"/>
        <end position="180"/>
    </location>
</feature>
<dbReference type="RefSeq" id="WP_244882346.1">
    <property type="nucleotide sequence ID" value="NZ_CDGG01000001.1"/>
</dbReference>
<keyword evidence="3 5" id="KW-1133">Transmembrane helix</keyword>
<dbReference type="EMBL" id="CDGG01000001">
    <property type="protein sequence ID" value="CEI81758.1"/>
    <property type="molecule type" value="Genomic_DNA"/>
</dbReference>
<evidence type="ECO:0000259" key="6">
    <source>
        <dbReference type="PROSITE" id="PS51012"/>
    </source>
</evidence>
<keyword evidence="2 5" id="KW-0812">Transmembrane</keyword>
<evidence type="ECO:0000256" key="5">
    <source>
        <dbReference type="SAM" id="Phobius"/>
    </source>
</evidence>
<sequence>MMNAVMIVELKKHVQDKGLVFWIFLLPILFTVLFIAIFTSGVDDAMRQEVIQSIVPGYVVMFVFFIMISMVQVFIKDRDKGVTARLASTPLKSYSYLLGKWLPFMFIVLFQIIVLFLFGKVVYDISLGEPIILLILSLFITFTVTAIGLAMSLIVNTENMGIAITQIIALGGAMLSGLWMPLEMLPDFMQTIARFLPQYWAHQSFQDAMAGTTQASELFQTLGVLLAIGLAAFSIAIIRYPYFLKRAVN</sequence>
<dbReference type="STRING" id="545501.BN997_01611"/>